<keyword evidence="3" id="KW-1185">Reference proteome</keyword>
<organism evidence="2 3">
    <name type="scientific">Araneus ventricosus</name>
    <name type="common">Orbweaver spider</name>
    <name type="synonym">Epeira ventricosa</name>
    <dbReference type="NCBI Taxonomy" id="182803"/>
    <lineage>
        <taxon>Eukaryota</taxon>
        <taxon>Metazoa</taxon>
        <taxon>Ecdysozoa</taxon>
        <taxon>Arthropoda</taxon>
        <taxon>Chelicerata</taxon>
        <taxon>Arachnida</taxon>
        <taxon>Araneae</taxon>
        <taxon>Araneomorphae</taxon>
        <taxon>Entelegynae</taxon>
        <taxon>Araneoidea</taxon>
        <taxon>Araneidae</taxon>
        <taxon>Araneus</taxon>
    </lineage>
</organism>
<dbReference type="Proteomes" id="UP000499080">
    <property type="component" value="Unassembled WGS sequence"/>
</dbReference>
<feature type="non-terminal residue" evidence="2">
    <location>
        <position position="85"/>
    </location>
</feature>
<dbReference type="OrthoDB" id="1164622at2759"/>
<gene>
    <name evidence="2" type="ORF">AVEN_154239_1</name>
</gene>
<evidence type="ECO:0008006" key="4">
    <source>
        <dbReference type="Google" id="ProtNLM"/>
    </source>
</evidence>
<dbReference type="EMBL" id="BGPR01099311">
    <property type="protein sequence ID" value="GBM52233.1"/>
    <property type="molecule type" value="Genomic_DNA"/>
</dbReference>
<reference evidence="2 3" key="1">
    <citation type="journal article" date="2019" name="Sci. Rep.">
        <title>Orb-weaving spider Araneus ventricosus genome elucidates the spidroin gene catalogue.</title>
        <authorList>
            <person name="Kono N."/>
            <person name="Nakamura H."/>
            <person name="Ohtoshi R."/>
            <person name="Moran D.A.P."/>
            <person name="Shinohara A."/>
            <person name="Yoshida Y."/>
            <person name="Fujiwara M."/>
            <person name="Mori M."/>
            <person name="Tomita M."/>
            <person name="Arakawa K."/>
        </authorList>
    </citation>
    <scope>NUCLEOTIDE SEQUENCE [LARGE SCALE GENOMIC DNA]</scope>
</reference>
<protein>
    <recommendedName>
        <fullName evidence="4">HAT C-terminal dimerisation domain-containing protein</fullName>
    </recommendedName>
</protein>
<dbReference type="AlphaFoldDB" id="A0A4Y2GF53"/>
<accession>A0A4Y2GF53</accession>
<evidence type="ECO:0000256" key="1">
    <source>
        <dbReference type="SAM" id="MobiDB-lite"/>
    </source>
</evidence>
<comment type="caution">
    <text evidence="2">The sequence shown here is derived from an EMBL/GenBank/DDBJ whole genome shotgun (WGS) entry which is preliminary data.</text>
</comment>
<name>A0A4Y2GF53_ARAVE</name>
<evidence type="ECO:0000313" key="3">
    <source>
        <dbReference type="Proteomes" id="UP000499080"/>
    </source>
</evidence>
<evidence type="ECO:0000313" key="2">
    <source>
        <dbReference type="EMBL" id="GBM52233.1"/>
    </source>
</evidence>
<sequence>MQHACTGEASKQKRKDGNAPELEIQSKRENPGKGALENYRAGKKNFSELKFIKVYLRSTMSQERQFGFAALSAKRDSLQNIEIEK</sequence>
<proteinExistence type="predicted"/>
<feature type="region of interest" description="Disordered" evidence="1">
    <location>
        <begin position="1"/>
        <end position="39"/>
    </location>
</feature>